<evidence type="ECO:0000256" key="4">
    <source>
        <dbReference type="ARBA" id="ARBA00022801"/>
    </source>
</evidence>
<evidence type="ECO:0000313" key="7">
    <source>
        <dbReference type="EMBL" id="ASO17908.1"/>
    </source>
</evidence>
<dbReference type="PANTHER" id="PTHR12318">
    <property type="entry name" value="TESTOSTERONE-REGULATED PROTEIN RP2"/>
    <property type="match status" value="1"/>
</dbReference>
<dbReference type="InterPro" id="IPR015797">
    <property type="entry name" value="NUDIX_hydrolase-like_dom_sf"/>
</dbReference>
<keyword evidence="8" id="KW-1185">Reference proteome</keyword>
<comment type="cofactor">
    <cofactor evidence="1">
        <name>Mn(2+)</name>
        <dbReference type="ChEBI" id="CHEBI:29035"/>
    </cofactor>
</comment>
<dbReference type="SUPFAM" id="SSF55811">
    <property type="entry name" value="Nudix"/>
    <property type="match status" value="1"/>
</dbReference>
<dbReference type="GO" id="GO:0046872">
    <property type="term" value="F:metal ion binding"/>
    <property type="evidence" value="ECO:0007669"/>
    <property type="project" value="UniProtKB-KW"/>
</dbReference>
<keyword evidence="3" id="KW-0479">Metal-binding</keyword>
<organism evidence="7 8">
    <name type="scientific">Actinoalloteichus hoggarensis</name>
    <dbReference type="NCBI Taxonomy" id="1470176"/>
    <lineage>
        <taxon>Bacteria</taxon>
        <taxon>Bacillati</taxon>
        <taxon>Actinomycetota</taxon>
        <taxon>Actinomycetes</taxon>
        <taxon>Pseudonocardiales</taxon>
        <taxon>Pseudonocardiaceae</taxon>
        <taxon>Actinoalloteichus</taxon>
    </lineage>
</organism>
<dbReference type="Gene3D" id="3.90.79.10">
    <property type="entry name" value="Nucleoside Triphosphate Pyrophosphohydrolase"/>
    <property type="match status" value="1"/>
</dbReference>
<dbReference type="KEGG" id="ahg:AHOG_01210"/>
<dbReference type="Proteomes" id="UP000204221">
    <property type="component" value="Chromosome"/>
</dbReference>
<dbReference type="AlphaFoldDB" id="A0A221VWN4"/>
<dbReference type="PANTHER" id="PTHR12318:SF0">
    <property type="entry name" value="ACYL-COENZYME A DIPHOSPHATASE NUDT19"/>
    <property type="match status" value="1"/>
</dbReference>
<comment type="cofactor">
    <cofactor evidence="2">
        <name>Mg(2+)</name>
        <dbReference type="ChEBI" id="CHEBI:18420"/>
    </cofactor>
</comment>
<dbReference type="InterPro" id="IPR000086">
    <property type="entry name" value="NUDIX_hydrolase_dom"/>
</dbReference>
<keyword evidence="5" id="KW-0460">Magnesium</keyword>
<proteinExistence type="predicted"/>
<keyword evidence="6" id="KW-0464">Manganese</keyword>
<dbReference type="CDD" id="cd18870">
    <property type="entry name" value="NUDIX_AcylCoAdiphos_Nudt19"/>
    <property type="match status" value="1"/>
</dbReference>
<dbReference type="InterPro" id="IPR039121">
    <property type="entry name" value="NUDT19"/>
</dbReference>
<dbReference type="GO" id="GO:0016818">
    <property type="term" value="F:hydrolase activity, acting on acid anhydrides, in phosphorus-containing anhydrides"/>
    <property type="evidence" value="ECO:0007669"/>
    <property type="project" value="InterPro"/>
</dbReference>
<evidence type="ECO:0000256" key="5">
    <source>
        <dbReference type="ARBA" id="ARBA00022842"/>
    </source>
</evidence>
<dbReference type="EMBL" id="CP022521">
    <property type="protein sequence ID" value="ASO17908.1"/>
    <property type="molecule type" value="Genomic_DNA"/>
</dbReference>
<evidence type="ECO:0000256" key="1">
    <source>
        <dbReference type="ARBA" id="ARBA00001936"/>
    </source>
</evidence>
<accession>A0A221VWN4</accession>
<evidence type="ECO:0000256" key="2">
    <source>
        <dbReference type="ARBA" id="ARBA00001946"/>
    </source>
</evidence>
<dbReference type="PROSITE" id="PS51462">
    <property type="entry name" value="NUDIX"/>
    <property type="match status" value="1"/>
</dbReference>
<name>A0A221VWN4_9PSEU</name>
<evidence type="ECO:0000256" key="3">
    <source>
        <dbReference type="ARBA" id="ARBA00022723"/>
    </source>
</evidence>
<protein>
    <submittedName>
        <fullName evidence="7">NUDIX domain protein</fullName>
    </submittedName>
</protein>
<evidence type="ECO:0000313" key="8">
    <source>
        <dbReference type="Proteomes" id="UP000204221"/>
    </source>
</evidence>
<keyword evidence="4" id="KW-0378">Hydrolase</keyword>
<reference evidence="7 8" key="1">
    <citation type="submission" date="2017-07" db="EMBL/GenBank/DDBJ databases">
        <title>Complete genome sequence of Actinoalloteichus hoggarensis DSM 45943, type strain of Actinoalloteichus hoggarensis.</title>
        <authorList>
            <person name="Ruckert C."/>
            <person name="Nouioui I."/>
            <person name="Willmese J."/>
            <person name="van Wezel G."/>
            <person name="Klenk H.-P."/>
            <person name="Kalinowski J."/>
            <person name="Zotchev S.B."/>
        </authorList>
    </citation>
    <scope>NUCLEOTIDE SEQUENCE [LARGE SCALE GENOMIC DNA]</scope>
    <source>
        <strain evidence="7 8">DSM 45943</strain>
    </source>
</reference>
<gene>
    <name evidence="7" type="ORF">AHOG_01210</name>
</gene>
<sequence length="289" mass="31297">MPRLPKDFFLPAELMPEIVPSPPARPKDAATVVLLRDGRAGVEVFLLRRVTTMAFAAGMSVFPGGRVDPRDSDVSVAWAGPAPAWWARRFGCSPELARAVVCAAVRETFEETGVLLAGTDADRVVADTARYAEQRAGLESRDRSLAEFLAEERLVLRADLLRPWANWVTPVVEPRRYDTRFLLAALPAGQRADWATSEADLGGWQRPSDALAAWEAGEIALLPPTWFVLAELAECDSVAAAFAAERTVDRIVPKIIREGAVLRLLMPGDPDYGDTPAVADPPSAGAASR</sequence>
<evidence type="ECO:0000256" key="6">
    <source>
        <dbReference type="ARBA" id="ARBA00023211"/>
    </source>
</evidence>